<reference evidence="5" key="1">
    <citation type="submission" date="2012-12" db="EMBL/GenBank/DDBJ databases">
        <authorList>
            <person name="Hellsten U."/>
            <person name="Grimwood J."/>
            <person name="Chapman J.A."/>
            <person name="Shapiro H."/>
            <person name="Aerts A."/>
            <person name="Otillar R.P."/>
            <person name="Terry A.Y."/>
            <person name="Boore J.L."/>
            <person name="Simakov O."/>
            <person name="Marletaz F."/>
            <person name="Cho S.-J."/>
            <person name="Edsinger-Gonzales E."/>
            <person name="Havlak P."/>
            <person name="Kuo D.-H."/>
            <person name="Larsson T."/>
            <person name="Lv J."/>
            <person name="Arendt D."/>
            <person name="Savage R."/>
            <person name="Osoegawa K."/>
            <person name="de Jong P."/>
            <person name="Lindberg D.R."/>
            <person name="Seaver E.C."/>
            <person name="Weisblat D.A."/>
            <person name="Putnam N.H."/>
            <person name="Grigoriev I.V."/>
            <person name="Rokhsar D.S."/>
        </authorList>
    </citation>
    <scope>NUCLEOTIDE SEQUENCE</scope>
    <source>
        <strain evidence="5">I ESC-2004</strain>
    </source>
</reference>
<dbReference type="EnsemblMetazoa" id="CapteT225603">
    <property type="protein sequence ID" value="CapteP225603"/>
    <property type="gene ID" value="CapteG225603"/>
</dbReference>
<evidence type="ECO:0000313" key="4">
    <source>
        <dbReference type="EnsemblMetazoa" id="CapteP225603"/>
    </source>
</evidence>
<proteinExistence type="predicted"/>
<dbReference type="HOGENOM" id="CLU_012294_0_0_1"/>
<keyword evidence="1" id="KW-0175">Coiled coil</keyword>
<gene>
    <name evidence="3" type="ORF">CAPTEDRAFT_225603</name>
</gene>
<evidence type="ECO:0000313" key="3">
    <source>
        <dbReference type="EMBL" id="ELU04076.1"/>
    </source>
</evidence>
<accession>R7UD96</accession>
<evidence type="ECO:0000313" key="5">
    <source>
        <dbReference type="Proteomes" id="UP000014760"/>
    </source>
</evidence>
<dbReference type="EMBL" id="KB302616">
    <property type="protein sequence ID" value="ELU04076.1"/>
    <property type="molecule type" value="Genomic_DNA"/>
</dbReference>
<dbReference type="AlphaFoldDB" id="R7UD96"/>
<dbReference type="EMBL" id="AMQN01008259">
    <property type="status" value="NOT_ANNOTATED_CDS"/>
    <property type="molecule type" value="Genomic_DNA"/>
</dbReference>
<feature type="coiled-coil region" evidence="1">
    <location>
        <begin position="113"/>
        <end position="200"/>
    </location>
</feature>
<dbReference type="OMA" id="MSYQSFS"/>
<reference evidence="4" key="3">
    <citation type="submission" date="2015-06" db="UniProtKB">
        <authorList>
            <consortium name="EnsemblMetazoa"/>
        </authorList>
    </citation>
    <scope>IDENTIFICATION</scope>
</reference>
<dbReference type="Proteomes" id="UP000014760">
    <property type="component" value="Unassembled WGS sequence"/>
</dbReference>
<evidence type="ECO:0000256" key="2">
    <source>
        <dbReference type="SAM" id="MobiDB-lite"/>
    </source>
</evidence>
<name>R7UD96_CAPTE</name>
<evidence type="ECO:0000256" key="1">
    <source>
        <dbReference type="SAM" id="Coils"/>
    </source>
</evidence>
<dbReference type="OrthoDB" id="2142729at2759"/>
<dbReference type="STRING" id="283909.R7UD96"/>
<sequence>MSEKDKSITSATSAATKYEAMLAELGGYGTGPTEEKLLLIFKVFDQIVPHLGVFVSIMKMCRDEIFDAVYSERYTGSSKANSSQYIQRLPFFSIVQRESTKKDEKDAELSEKLEVVKKRLFDKQKQYEEAKESISELQEHISGLNKTIEGMQSELNHRQEDIKGLQSMIMDIKENAAGMENQLRCDILDLQGELQDSKAEANYLRQYKAGYDVLQAAFEKQPSLEEYTPKKKKRSTAATKRAHFISGIENCNKLEDQLLAVQNTTLEGEDQIARWFSFGTFIAHILIAEFDRFLEEHKSFLSGADERDAETDSDQDFFLQDDDVERADQQLLMMQERFQKNIHEISTELELLRQHKTMFHEQLQQIDDAKQAMKRKMKSRKGESRPTTQSSSLSVGFEKEEGDQGATADPFDVQERVFSKYAAMIYTSDNNGRTFHEFKDSKFCPSCGEKTVLCPHKILNQEHIFTLPPSVTHIKIARPKVRINLDNMENMYREEVATTDLLGGLSSAGGAQRGKSGGISLSANMSPCVTSKSPGDSLPTAFSKRHSVYRLWEDFKSRGIPERLSSRPLSTSRAISMIEEFAAHLISSDNAANEMNQNFHILDNLYNFLFQRYMKPEIAYLSAHDFLNSLVENSVQNKLMWLFTQCLIGNLDGSVFRYLLLMGDFINQVKWISVEDYRSFAPLVYPFLCEDDLETLHMGYTSFSENRISKNLVMEYVIHTIMKYREPRFLEMENKLLMTPGKEFNCMTETEFVESSDTALGVVNDKLRKRLFTEAQLYVANKDGVTNGVPILRLAQITSYLGLLHIAPVILEEVSASVNASRENNASALGSSRGSSDMPCLYPLLTLQGVKSLAVNINRRNKCRELHLQALEEEG</sequence>
<reference evidence="3 5" key="2">
    <citation type="journal article" date="2013" name="Nature">
        <title>Insights into bilaterian evolution from three spiralian genomes.</title>
        <authorList>
            <person name="Simakov O."/>
            <person name="Marletaz F."/>
            <person name="Cho S.J."/>
            <person name="Edsinger-Gonzales E."/>
            <person name="Havlak P."/>
            <person name="Hellsten U."/>
            <person name="Kuo D.H."/>
            <person name="Larsson T."/>
            <person name="Lv J."/>
            <person name="Arendt D."/>
            <person name="Savage R."/>
            <person name="Osoegawa K."/>
            <person name="de Jong P."/>
            <person name="Grimwood J."/>
            <person name="Chapman J.A."/>
            <person name="Shapiro H."/>
            <person name="Aerts A."/>
            <person name="Otillar R.P."/>
            <person name="Terry A.Y."/>
            <person name="Boore J.L."/>
            <person name="Grigoriev I.V."/>
            <person name="Lindberg D.R."/>
            <person name="Seaver E.C."/>
            <person name="Weisblat D.A."/>
            <person name="Putnam N.H."/>
            <person name="Rokhsar D.S."/>
        </authorList>
    </citation>
    <scope>NUCLEOTIDE SEQUENCE</scope>
    <source>
        <strain evidence="3 5">I ESC-2004</strain>
    </source>
</reference>
<organism evidence="3">
    <name type="scientific">Capitella teleta</name>
    <name type="common">Polychaete worm</name>
    <dbReference type="NCBI Taxonomy" id="283909"/>
    <lineage>
        <taxon>Eukaryota</taxon>
        <taxon>Metazoa</taxon>
        <taxon>Spiralia</taxon>
        <taxon>Lophotrochozoa</taxon>
        <taxon>Annelida</taxon>
        <taxon>Polychaeta</taxon>
        <taxon>Sedentaria</taxon>
        <taxon>Scolecida</taxon>
        <taxon>Capitellidae</taxon>
        <taxon>Capitella</taxon>
    </lineage>
</organism>
<protein>
    <submittedName>
        <fullName evidence="3 4">Uncharacterized protein</fullName>
    </submittedName>
</protein>
<feature type="region of interest" description="Disordered" evidence="2">
    <location>
        <begin position="370"/>
        <end position="410"/>
    </location>
</feature>
<keyword evidence="5" id="KW-1185">Reference proteome</keyword>
<feature type="compositionally biased region" description="Polar residues" evidence="2">
    <location>
        <begin position="385"/>
        <end position="394"/>
    </location>
</feature>